<proteinExistence type="predicted"/>
<dbReference type="Proteomes" id="UP000321306">
    <property type="component" value="Unassembled WGS sequence"/>
</dbReference>
<dbReference type="EMBL" id="BJXB01000023">
    <property type="protein sequence ID" value="GEM48675.1"/>
    <property type="molecule type" value="Genomic_DNA"/>
</dbReference>
<sequence>MKILNANLVIFLTELQHGFSKMVFDLDSTFQALKHHDPHPKITDECPSRRVPEAGNGQPQ</sequence>
<evidence type="ECO:0000313" key="3">
    <source>
        <dbReference type="Proteomes" id="UP000321306"/>
    </source>
</evidence>
<accession>A0A511N759</accession>
<organism evidence="2 3">
    <name type="scientific">Deinococcus cellulosilyticus (strain DSM 18568 / NBRC 106333 / KACC 11606 / 5516J-15)</name>
    <dbReference type="NCBI Taxonomy" id="1223518"/>
    <lineage>
        <taxon>Bacteria</taxon>
        <taxon>Thermotogati</taxon>
        <taxon>Deinococcota</taxon>
        <taxon>Deinococci</taxon>
        <taxon>Deinococcales</taxon>
        <taxon>Deinococcaceae</taxon>
        <taxon>Deinococcus</taxon>
    </lineage>
</organism>
<comment type="caution">
    <text evidence="2">The sequence shown here is derived from an EMBL/GenBank/DDBJ whole genome shotgun (WGS) entry which is preliminary data.</text>
</comment>
<feature type="compositionally biased region" description="Basic and acidic residues" evidence="1">
    <location>
        <begin position="39"/>
        <end position="52"/>
    </location>
</feature>
<keyword evidence="3" id="KW-1185">Reference proteome</keyword>
<gene>
    <name evidence="2" type="ORF">DC3_43100</name>
</gene>
<evidence type="ECO:0000313" key="2">
    <source>
        <dbReference type="EMBL" id="GEM48675.1"/>
    </source>
</evidence>
<feature type="region of interest" description="Disordered" evidence="1">
    <location>
        <begin position="36"/>
        <end position="60"/>
    </location>
</feature>
<protein>
    <submittedName>
        <fullName evidence="2">Uncharacterized protein</fullName>
    </submittedName>
</protein>
<evidence type="ECO:0000256" key="1">
    <source>
        <dbReference type="SAM" id="MobiDB-lite"/>
    </source>
</evidence>
<reference evidence="2 3" key="1">
    <citation type="submission" date="2019-07" db="EMBL/GenBank/DDBJ databases">
        <title>Whole genome shotgun sequence of Deinococcus cellulosilyticus NBRC 106333.</title>
        <authorList>
            <person name="Hosoyama A."/>
            <person name="Uohara A."/>
            <person name="Ohji S."/>
            <person name="Ichikawa N."/>
        </authorList>
    </citation>
    <scope>NUCLEOTIDE SEQUENCE [LARGE SCALE GENOMIC DNA]</scope>
    <source>
        <strain evidence="2 3">NBRC 106333</strain>
    </source>
</reference>
<name>A0A511N759_DEIC1</name>
<dbReference type="AlphaFoldDB" id="A0A511N759"/>